<dbReference type="InterPro" id="IPR046641">
    <property type="entry name" value="DUF6753"/>
</dbReference>
<name>A0ABT3B2C6_9CYAN</name>
<keyword evidence="1" id="KW-1133">Transmembrane helix</keyword>
<dbReference type="Proteomes" id="UP001526143">
    <property type="component" value="Unassembled WGS sequence"/>
</dbReference>
<evidence type="ECO:0000313" key="3">
    <source>
        <dbReference type="Proteomes" id="UP001526143"/>
    </source>
</evidence>
<keyword evidence="1" id="KW-0472">Membrane</keyword>
<reference evidence="2 3" key="1">
    <citation type="submission" date="2022-10" db="EMBL/GenBank/DDBJ databases">
        <title>Identification of biosynthetic pathway for the production of the potent trypsin inhibitor radiosumin.</title>
        <authorList>
            <person name="Fewer D.P."/>
            <person name="Delbaje E."/>
            <person name="Ouyang X."/>
            <person name="Agostino P.D."/>
            <person name="Wahlsten M."/>
            <person name="Jokela J."/>
            <person name="Permi P."/>
            <person name="Haapaniemi E."/>
            <person name="Koistinen H."/>
        </authorList>
    </citation>
    <scope>NUCLEOTIDE SEQUENCE [LARGE SCALE GENOMIC DNA]</scope>
    <source>
        <strain evidence="2 3">NIES-515</strain>
    </source>
</reference>
<keyword evidence="1" id="KW-0812">Transmembrane</keyword>
<evidence type="ECO:0000313" key="2">
    <source>
        <dbReference type="EMBL" id="MCV3215145.1"/>
    </source>
</evidence>
<accession>A0ABT3B2C6</accession>
<evidence type="ECO:0000256" key="1">
    <source>
        <dbReference type="SAM" id="Phobius"/>
    </source>
</evidence>
<feature type="transmembrane region" description="Helical" evidence="1">
    <location>
        <begin position="21"/>
        <end position="45"/>
    </location>
</feature>
<protein>
    <submittedName>
        <fullName evidence="2">Uncharacterized protein</fullName>
    </submittedName>
</protein>
<gene>
    <name evidence="2" type="ORF">OGM63_16775</name>
</gene>
<dbReference type="Pfam" id="PF20538">
    <property type="entry name" value="DUF6753"/>
    <property type="match status" value="1"/>
</dbReference>
<dbReference type="EMBL" id="JAOWRF010000244">
    <property type="protein sequence ID" value="MCV3215145.1"/>
    <property type="molecule type" value="Genomic_DNA"/>
</dbReference>
<keyword evidence="3" id="KW-1185">Reference proteome</keyword>
<sequence length="83" mass="9102">MVDRLIQHCESKERSRLGVMLPAMGLLVTAIAFGVLAGLSVPVWLDGGYVPGKPKLLTVAEVENLRWMKSDRGQLARDIITVN</sequence>
<proteinExistence type="predicted"/>
<organism evidence="2 3">
    <name type="scientific">Plectonema radiosum NIES-515</name>
    <dbReference type="NCBI Taxonomy" id="2986073"/>
    <lineage>
        <taxon>Bacteria</taxon>
        <taxon>Bacillati</taxon>
        <taxon>Cyanobacteriota</taxon>
        <taxon>Cyanophyceae</taxon>
        <taxon>Oscillatoriophycideae</taxon>
        <taxon>Oscillatoriales</taxon>
        <taxon>Microcoleaceae</taxon>
        <taxon>Plectonema</taxon>
    </lineage>
</organism>
<comment type="caution">
    <text evidence="2">The sequence shown here is derived from an EMBL/GenBank/DDBJ whole genome shotgun (WGS) entry which is preliminary data.</text>
</comment>